<dbReference type="GO" id="GO:0047456">
    <property type="term" value="F:2-methylisocitrate dehydratase activity"/>
    <property type="evidence" value="ECO:0007669"/>
    <property type="project" value="UniProtKB-EC"/>
</dbReference>
<dbReference type="Gene3D" id="3.20.19.10">
    <property type="entry name" value="Aconitase, domain 4"/>
    <property type="match status" value="1"/>
</dbReference>
<feature type="domain" description="Aconitase A/isopropylmalate dehydratase small subunit swivel" evidence="18">
    <location>
        <begin position="699"/>
        <end position="831"/>
    </location>
</feature>
<dbReference type="InterPro" id="IPR044137">
    <property type="entry name" value="AcnA_IRP_Swivel"/>
</dbReference>
<gene>
    <name evidence="19" type="ORF">APY04_0756</name>
</gene>
<dbReference type="PATRIC" id="fig|121290.4.peg.1233"/>
<dbReference type="CDD" id="cd01586">
    <property type="entry name" value="AcnA_IRP"/>
    <property type="match status" value="1"/>
</dbReference>
<comment type="pathway">
    <text evidence="4">Carbohydrate metabolism; tricarboxylic acid cycle; isocitrate from oxaloacetate: step 2/2.</text>
</comment>
<dbReference type="GO" id="GO:0046872">
    <property type="term" value="F:metal ion binding"/>
    <property type="evidence" value="ECO:0007669"/>
    <property type="project" value="UniProtKB-KW"/>
</dbReference>
<dbReference type="NCBIfam" id="NF006757">
    <property type="entry name" value="PRK09277.1"/>
    <property type="match status" value="1"/>
</dbReference>
<dbReference type="PRINTS" id="PR00415">
    <property type="entry name" value="ACONITASE"/>
</dbReference>
<comment type="cofactor">
    <cofactor evidence="2">
        <name>[4Fe-4S] cluster</name>
        <dbReference type="ChEBI" id="CHEBI:49883"/>
    </cofactor>
</comment>
<dbReference type="RefSeq" id="WP_068459766.1">
    <property type="nucleotide sequence ID" value="NZ_LMTR01000027.1"/>
</dbReference>
<dbReference type="InterPro" id="IPR015928">
    <property type="entry name" value="Aconitase/3IPM_dehydase_swvl"/>
</dbReference>
<name>A0A109BLQ5_HYPSL</name>
<evidence type="ECO:0000256" key="9">
    <source>
        <dbReference type="ARBA" id="ARBA00022532"/>
    </source>
</evidence>
<evidence type="ECO:0000256" key="13">
    <source>
        <dbReference type="ARBA" id="ARBA00023014"/>
    </source>
</evidence>
<keyword evidence="10" id="KW-0479">Metal-binding</keyword>
<evidence type="ECO:0000256" key="12">
    <source>
        <dbReference type="ARBA" id="ARBA00023004"/>
    </source>
</evidence>
<comment type="subunit">
    <text evidence="7">Monomer.</text>
</comment>
<comment type="caution">
    <text evidence="19">The sequence shown here is derived from an EMBL/GenBank/DDBJ whole genome shotgun (WGS) entry which is preliminary data.</text>
</comment>
<dbReference type="GO" id="GO:0051539">
    <property type="term" value="F:4 iron, 4 sulfur cluster binding"/>
    <property type="evidence" value="ECO:0007669"/>
    <property type="project" value="UniProtKB-KW"/>
</dbReference>
<evidence type="ECO:0000259" key="17">
    <source>
        <dbReference type="Pfam" id="PF00330"/>
    </source>
</evidence>
<evidence type="ECO:0000256" key="3">
    <source>
        <dbReference type="ARBA" id="ARBA00002737"/>
    </source>
</evidence>
<proteinExistence type="inferred from homology"/>
<comment type="pathway">
    <text evidence="5">Organic acid metabolism; propanoate degradation.</text>
</comment>
<keyword evidence="14 16" id="KW-0456">Lyase</keyword>
<dbReference type="OrthoDB" id="9764318at2"/>
<comment type="catalytic activity">
    <reaction evidence="1">
        <text>(2S,3R)-3-hydroxybutane-1,2,3-tricarboxylate = 2-methyl-cis-aconitate + H2O</text>
        <dbReference type="Rhea" id="RHEA:17941"/>
        <dbReference type="ChEBI" id="CHEBI:15377"/>
        <dbReference type="ChEBI" id="CHEBI:57429"/>
        <dbReference type="ChEBI" id="CHEBI:57872"/>
        <dbReference type="EC" id="4.2.1.99"/>
    </reaction>
</comment>
<dbReference type="GO" id="GO:0006099">
    <property type="term" value="P:tricarboxylic acid cycle"/>
    <property type="evidence" value="ECO:0007669"/>
    <property type="project" value="UniProtKB-UniPathway"/>
</dbReference>
<dbReference type="InterPro" id="IPR001030">
    <property type="entry name" value="Acoase/IPM_deHydtase_lsu_aba"/>
</dbReference>
<keyword evidence="12 16" id="KW-0408">Iron</keyword>
<evidence type="ECO:0000256" key="15">
    <source>
        <dbReference type="ARBA" id="ARBA00023501"/>
    </source>
</evidence>
<dbReference type="STRING" id="121290.APY04_0756"/>
<dbReference type="NCBIfam" id="TIGR01341">
    <property type="entry name" value="aconitase_1"/>
    <property type="match status" value="1"/>
</dbReference>
<dbReference type="NCBIfam" id="NF009520">
    <property type="entry name" value="PRK12881.1"/>
    <property type="match status" value="1"/>
</dbReference>
<evidence type="ECO:0000256" key="16">
    <source>
        <dbReference type="RuleBase" id="RU361275"/>
    </source>
</evidence>
<accession>A0A109BLQ5</accession>
<evidence type="ECO:0000256" key="14">
    <source>
        <dbReference type="ARBA" id="ARBA00023239"/>
    </source>
</evidence>
<dbReference type="FunFam" id="3.30.499.10:FF:000020">
    <property type="entry name" value="Aconitate hydratase A"/>
    <property type="match status" value="1"/>
</dbReference>
<keyword evidence="8 16" id="KW-0004">4Fe-4S</keyword>
<dbReference type="EMBL" id="LMTR01000027">
    <property type="protein sequence ID" value="KWT71094.1"/>
    <property type="molecule type" value="Genomic_DNA"/>
</dbReference>
<keyword evidence="20" id="KW-1185">Reference proteome</keyword>
<dbReference type="InterPro" id="IPR006249">
    <property type="entry name" value="Aconitase/IRP2"/>
</dbReference>
<protein>
    <recommendedName>
        <fullName evidence="16">Aconitate hydratase</fullName>
        <shortName evidence="16">Aconitase</shortName>
        <ecNumber evidence="16">4.2.1.3</ecNumber>
    </recommendedName>
</protein>
<evidence type="ECO:0000256" key="11">
    <source>
        <dbReference type="ARBA" id="ARBA00022884"/>
    </source>
</evidence>
<evidence type="ECO:0000256" key="8">
    <source>
        <dbReference type="ARBA" id="ARBA00022485"/>
    </source>
</evidence>
<dbReference type="GO" id="GO:0003723">
    <property type="term" value="F:RNA binding"/>
    <property type="evidence" value="ECO:0007669"/>
    <property type="project" value="UniProtKB-KW"/>
</dbReference>
<evidence type="ECO:0000256" key="4">
    <source>
        <dbReference type="ARBA" id="ARBA00004717"/>
    </source>
</evidence>
<dbReference type="Gene3D" id="3.30.499.10">
    <property type="entry name" value="Aconitase, domain 3"/>
    <property type="match status" value="2"/>
</dbReference>
<feature type="domain" description="Aconitase/3-isopropylmalate dehydratase large subunit alpha/beta/alpha" evidence="17">
    <location>
        <begin position="81"/>
        <end position="569"/>
    </location>
</feature>
<evidence type="ECO:0000256" key="6">
    <source>
        <dbReference type="ARBA" id="ARBA00007185"/>
    </source>
</evidence>
<evidence type="ECO:0000256" key="1">
    <source>
        <dbReference type="ARBA" id="ARBA00000118"/>
    </source>
</evidence>
<dbReference type="AlphaFoldDB" id="A0A109BLQ5"/>
<evidence type="ECO:0000256" key="5">
    <source>
        <dbReference type="ARBA" id="ARBA00005026"/>
    </source>
</evidence>
<dbReference type="FunFam" id="3.30.499.10:FF:000002">
    <property type="entry name" value="Aconitate hydratase"/>
    <property type="match status" value="1"/>
</dbReference>
<dbReference type="Pfam" id="PF00694">
    <property type="entry name" value="Aconitase_C"/>
    <property type="match status" value="1"/>
</dbReference>
<organism evidence="19 20">
    <name type="scientific">Hyphomicrobium sulfonivorans</name>
    <dbReference type="NCBI Taxonomy" id="121290"/>
    <lineage>
        <taxon>Bacteria</taxon>
        <taxon>Pseudomonadati</taxon>
        <taxon>Pseudomonadota</taxon>
        <taxon>Alphaproteobacteria</taxon>
        <taxon>Hyphomicrobiales</taxon>
        <taxon>Hyphomicrobiaceae</taxon>
        <taxon>Hyphomicrobium</taxon>
    </lineage>
</organism>
<dbReference type="InterPro" id="IPR015931">
    <property type="entry name" value="Acnase/IPM_dHydase_lsu_aba_1/3"/>
</dbReference>
<dbReference type="GO" id="GO:0003994">
    <property type="term" value="F:aconitate hydratase activity"/>
    <property type="evidence" value="ECO:0007669"/>
    <property type="project" value="UniProtKB-EC"/>
</dbReference>
<dbReference type="InterPro" id="IPR000573">
    <property type="entry name" value="AconitaseA/IPMdHydase_ssu_swvl"/>
</dbReference>
<comment type="function">
    <text evidence="3">Involved in the catabolism of short chain fatty acids (SCFA) via the tricarboxylic acid (TCA)(acetyl degradation route) and probably the 2-methylcitrate cycle I (propionate degradation route). Catalyzes the reversible isomerization of citrate to isocitrate via cis-aconitate. Could catalyze the hydration of 2-methyl-cis-aconitate to yield (2R,3S)-2-methylisocitrate. The apo form of AcnA functions as a RNA-binding regulatory protein.</text>
</comment>
<keyword evidence="11" id="KW-0694">RNA-binding</keyword>
<comment type="function">
    <text evidence="16">Catalyzes the isomerization of citrate to isocitrate via cis-aconitate.</text>
</comment>
<comment type="catalytic activity">
    <reaction evidence="15 16">
        <text>citrate = D-threo-isocitrate</text>
        <dbReference type="Rhea" id="RHEA:10336"/>
        <dbReference type="ChEBI" id="CHEBI:15562"/>
        <dbReference type="ChEBI" id="CHEBI:16947"/>
        <dbReference type="EC" id="4.2.1.3"/>
    </reaction>
</comment>
<keyword evidence="9" id="KW-0816">Tricarboxylic acid cycle</keyword>
<dbReference type="Proteomes" id="UP000059074">
    <property type="component" value="Unassembled WGS sequence"/>
</dbReference>
<evidence type="ECO:0000256" key="7">
    <source>
        <dbReference type="ARBA" id="ARBA00011245"/>
    </source>
</evidence>
<dbReference type="InterPro" id="IPR018136">
    <property type="entry name" value="Aconitase_4Fe-4S_BS"/>
</dbReference>
<dbReference type="EC" id="4.2.1.3" evidence="16"/>
<dbReference type="PROSITE" id="PS01244">
    <property type="entry name" value="ACONITASE_2"/>
    <property type="match status" value="1"/>
</dbReference>
<dbReference type="Gene3D" id="6.10.190.10">
    <property type="match status" value="1"/>
</dbReference>
<dbReference type="SUPFAM" id="SSF53732">
    <property type="entry name" value="Aconitase iron-sulfur domain"/>
    <property type="match status" value="1"/>
</dbReference>
<evidence type="ECO:0000313" key="19">
    <source>
        <dbReference type="EMBL" id="KWT71094.1"/>
    </source>
</evidence>
<dbReference type="Pfam" id="PF00330">
    <property type="entry name" value="Aconitase"/>
    <property type="match status" value="1"/>
</dbReference>
<evidence type="ECO:0000313" key="20">
    <source>
        <dbReference type="Proteomes" id="UP000059074"/>
    </source>
</evidence>
<dbReference type="CDD" id="cd01580">
    <property type="entry name" value="AcnA_IRP_Swivel"/>
    <property type="match status" value="1"/>
</dbReference>
<dbReference type="PANTHER" id="PTHR11670">
    <property type="entry name" value="ACONITASE/IRON-RESPONSIVE ELEMENT FAMILY MEMBER"/>
    <property type="match status" value="1"/>
</dbReference>
<keyword evidence="13 16" id="KW-0411">Iron-sulfur</keyword>
<evidence type="ECO:0000259" key="18">
    <source>
        <dbReference type="Pfam" id="PF00694"/>
    </source>
</evidence>
<evidence type="ECO:0000256" key="2">
    <source>
        <dbReference type="ARBA" id="ARBA00001966"/>
    </source>
</evidence>
<dbReference type="InterPro" id="IPR036008">
    <property type="entry name" value="Aconitase_4Fe-4S_dom"/>
</dbReference>
<dbReference type="FunFam" id="3.20.19.10:FF:000001">
    <property type="entry name" value="Aconitate hydratase"/>
    <property type="match status" value="1"/>
</dbReference>
<reference evidence="19 20" key="1">
    <citation type="submission" date="2015-10" db="EMBL/GenBank/DDBJ databases">
        <title>Transcriptomic analysis of a linuron degrading triple-species bacterial consortium.</title>
        <authorList>
            <person name="Albers P."/>
        </authorList>
    </citation>
    <scope>NUCLEOTIDE SEQUENCE [LARGE SCALE GENOMIC DNA]</scope>
    <source>
        <strain evidence="19 20">WDL6</strain>
    </source>
</reference>
<dbReference type="UniPathway" id="UPA00223">
    <property type="reaction ID" value="UER00718"/>
</dbReference>
<evidence type="ECO:0000256" key="10">
    <source>
        <dbReference type="ARBA" id="ARBA00022723"/>
    </source>
</evidence>
<sequence>MSDVQPISLDSFKCRRTISAGGKTYTYYSLPEAEKNGLAGISRLPFSMRVLLENLLRHEDGRTVTKTDIEAVAAWLNDKGKAGKEIGFRPARVLMQDFTGVPAVVDLAAMRDGMKSLGGDAQKINPLVPVDLVIDHSVIVDEFGSPQAFAQNVELEYKRNVERYNFLKWGQGAFDNFRVVPPGTGICHQVNLEFLAQTVWTRELPDGTILAYPDTLVGTDSHTTMVNGLAVLGWGVGGIEAEAAMLGQAQSMLLPEVIGFKLTGKVNEGVTATDLVLTVTQMLRKKGVVGKFVEFYGPGLDTMPLADRATIANMAPEYGATCGFFPIDGETLNYLRISGRESGRIELVEEYAKAQNMYRIAGSEDPVFTDTLELDLSTVVPSMAGPKRPEGRIALPDVAPGFATALAGEYKKTGDTSARFPVKGRDFDIGHGDVVITAITSCTNTSNPSVLIAAGLLAKKAVEKGLTAKPWVKTSLAPGSQVVSAYLEKAGLQPYLDKVGFNLVGFGCTTCIGNSGPLAPEISATINENGIVAAAVLSGNRNFEGRVSPDVQANYLASPPLVVAYALAGTVAKDLTVEPIGIGSDGEPVYLRDIWPSSQEIHRFIAENITRELFLERYADVFNGDASWRAIDTAGGETYTWDDDSTYVRNPPYFEGISKDPRPISDIKGARILGLFGDKITTDHISPAGSIKPSSPAGEYLSSHDVAVADFNQYGTRRGNHEVMMRGTFANIRIKNFMLRDADGNVKEGGNTVHYPSGQQMSIYDAAMRYRDENVPLVVFAGVEYGNGSSRDWAAKGTNLLGVRAVISQSFERIHRSNLVGMGIVPFVFEEGTSWETLGLKGDEIVSIPGLTTIKPRQKMEAEITSADGTVRKVPIICRIDTLDEIEYFRNGGILHYVLRNLAAA</sequence>
<dbReference type="SUPFAM" id="SSF52016">
    <property type="entry name" value="LeuD/IlvD-like"/>
    <property type="match status" value="1"/>
</dbReference>
<comment type="similarity">
    <text evidence="6 16">Belongs to the aconitase/IPM isomerase family.</text>
</comment>